<keyword evidence="1" id="KW-0732">Signal</keyword>
<proteinExistence type="predicted"/>
<accession>A0A8S3VQH9</accession>
<name>A0A8S3VQH9_MYTED</name>
<organism evidence="2 3">
    <name type="scientific">Mytilus edulis</name>
    <name type="common">Blue mussel</name>
    <dbReference type="NCBI Taxonomy" id="6550"/>
    <lineage>
        <taxon>Eukaryota</taxon>
        <taxon>Metazoa</taxon>
        <taxon>Spiralia</taxon>
        <taxon>Lophotrochozoa</taxon>
        <taxon>Mollusca</taxon>
        <taxon>Bivalvia</taxon>
        <taxon>Autobranchia</taxon>
        <taxon>Pteriomorphia</taxon>
        <taxon>Mytilida</taxon>
        <taxon>Mytiloidea</taxon>
        <taxon>Mytilidae</taxon>
        <taxon>Mytilinae</taxon>
        <taxon>Mytilus</taxon>
    </lineage>
</organism>
<comment type="caution">
    <text evidence="2">The sequence shown here is derived from an EMBL/GenBank/DDBJ whole genome shotgun (WGS) entry which is preliminary data.</text>
</comment>
<feature type="chain" id="PRO_5035931785" evidence="1">
    <location>
        <begin position="31"/>
        <end position="240"/>
    </location>
</feature>
<gene>
    <name evidence="2" type="ORF">MEDL_69060</name>
</gene>
<dbReference type="EMBL" id="CAJPWZ010003331">
    <property type="protein sequence ID" value="CAG2257741.1"/>
    <property type="molecule type" value="Genomic_DNA"/>
</dbReference>
<evidence type="ECO:0000313" key="2">
    <source>
        <dbReference type="EMBL" id="CAG2257741.1"/>
    </source>
</evidence>
<evidence type="ECO:0000313" key="3">
    <source>
        <dbReference type="Proteomes" id="UP000683360"/>
    </source>
</evidence>
<dbReference type="Proteomes" id="UP000683360">
    <property type="component" value="Unassembled WGS sequence"/>
</dbReference>
<protein>
    <submittedName>
        <fullName evidence="2">Uncharacterized protein</fullName>
    </submittedName>
</protein>
<feature type="signal peptide" evidence="1">
    <location>
        <begin position="1"/>
        <end position="30"/>
    </location>
</feature>
<reference evidence="2" key="1">
    <citation type="submission" date="2021-03" db="EMBL/GenBank/DDBJ databases">
        <authorList>
            <person name="Bekaert M."/>
        </authorList>
    </citation>
    <scope>NUCLEOTIDE SEQUENCE</scope>
</reference>
<dbReference type="OrthoDB" id="6131027at2759"/>
<dbReference type="AlphaFoldDB" id="A0A8S3VQH9"/>
<sequence>MTMNNIKSYFTTLTVITAAFLVLKSEIVVATIPTGPERWTSPCGAMSTTGDPPPIPVRPSFEIVTDMMIQILEGRDYSADLQNKCAYDRIKSGRLIAMLDSEPLEGYERVKELSEEDLETALDNVTKAHIDNYRILSIHLVYIEEMRFDEVYEQDAYTKDIRKLENKLFGVLCLMNEDISNSRVDINHISRDAMDTDLRTPSTRMDRFVRDYVTVKETTKLLDNFIILYRAIKDNMSSSK</sequence>
<keyword evidence="3" id="KW-1185">Reference proteome</keyword>
<evidence type="ECO:0000256" key="1">
    <source>
        <dbReference type="SAM" id="SignalP"/>
    </source>
</evidence>